<dbReference type="SUPFAM" id="SSF46689">
    <property type="entry name" value="Homeodomain-like"/>
    <property type="match status" value="1"/>
</dbReference>
<dbReference type="RefSeq" id="WP_116973968.1">
    <property type="nucleotide sequence ID" value="NZ_QPMM01000001.1"/>
</dbReference>
<gene>
    <name evidence="5" type="ORF">DVR12_03040</name>
</gene>
<dbReference type="EMBL" id="QPMM01000001">
    <property type="protein sequence ID" value="RFS26776.1"/>
    <property type="molecule type" value="Genomic_DNA"/>
</dbReference>
<dbReference type="InterPro" id="IPR053142">
    <property type="entry name" value="PchR_regulatory_protein"/>
</dbReference>
<dbReference type="Gene3D" id="1.10.10.60">
    <property type="entry name" value="Homeodomain-like"/>
    <property type="match status" value="1"/>
</dbReference>
<keyword evidence="3" id="KW-0804">Transcription</keyword>
<name>A0A3E1YHC8_9BACT</name>
<dbReference type="GO" id="GO:0003700">
    <property type="term" value="F:DNA-binding transcription factor activity"/>
    <property type="evidence" value="ECO:0007669"/>
    <property type="project" value="InterPro"/>
</dbReference>
<dbReference type="OrthoDB" id="669939at2"/>
<accession>A0A3E1YHC8</accession>
<evidence type="ECO:0000256" key="2">
    <source>
        <dbReference type="ARBA" id="ARBA00023125"/>
    </source>
</evidence>
<keyword evidence="2" id="KW-0238">DNA-binding</keyword>
<reference evidence="5 6" key="1">
    <citation type="submission" date="2018-07" db="EMBL/GenBank/DDBJ databases">
        <title>Chitinophaga K2CV101002-2 sp. nov., isolated from a monsoon evergreen broad-leaved forest soil.</title>
        <authorList>
            <person name="Lv Y."/>
        </authorList>
    </citation>
    <scope>NUCLEOTIDE SEQUENCE [LARGE SCALE GENOMIC DNA]</scope>
    <source>
        <strain evidence="5 6">GDMCC 1.1288</strain>
    </source>
</reference>
<evidence type="ECO:0000259" key="4">
    <source>
        <dbReference type="PROSITE" id="PS01124"/>
    </source>
</evidence>
<dbReference type="SMART" id="SM00342">
    <property type="entry name" value="HTH_ARAC"/>
    <property type="match status" value="1"/>
</dbReference>
<keyword evidence="6" id="KW-1185">Reference proteome</keyword>
<sequence>MLCTVTLLSGEPLEYLDEIPINLQTAAIVSEKSYTASYANGELLFQCISDCRDYALWYKVLISRKTDLLISKYPEPRLILRVSLNGILEFELPEINTFKLGPGQFLLYYQDSPYSQLLLQADSEYRYLEIAMPVSYLDLFMSYYPILQGFVENARSSASVSLTATPLSGNAALLDNIEKLLQCIYKGSLRGMFTDARIMDIMTEVFTIAQGSTRTEILLSQDERERIWSVRDMLGENLDIHYTIKDLSRMVYINEYKLKKGFQQLTGATIFDYQLGRRMQVAQKWLKETDLSLEEIATATGYQYLSSFVAAFKHRVGVTPAAFRKNAVS</sequence>
<organism evidence="5 6">
    <name type="scientific">Chitinophaga silvatica</name>
    <dbReference type="NCBI Taxonomy" id="2282649"/>
    <lineage>
        <taxon>Bacteria</taxon>
        <taxon>Pseudomonadati</taxon>
        <taxon>Bacteroidota</taxon>
        <taxon>Chitinophagia</taxon>
        <taxon>Chitinophagales</taxon>
        <taxon>Chitinophagaceae</taxon>
        <taxon>Chitinophaga</taxon>
    </lineage>
</organism>
<dbReference type="InterPro" id="IPR018062">
    <property type="entry name" value="HTH_AraC-typ_CS"/>
</dbReference>
<dbReference type="InterPro" id="IPR009057">
    <property type="entry name" value="Homeodomain-like_sf"/>
</dbReference>
<dbReference type="Pfam" id="PF12833">
    <property type="entry name" value="HTH_18"/>
    <property type="match status" value="1"/>
</dbReference>
<dbReference type="PROSITE" id="PS00041">
    <property type="entry name" value="HTH_ARAC_FAMILY_1"/>
    <property type="match status" value="1"/>
</dbReference>
<protein>
    <submittedName>
        <fullName evidence="5">AraC family transcriptional regulator</fullName>
    </submittedName>
</protein>
<evidence type="ECO:0000256" key="1">
    <source>
        <dbReference type="ARBA" id="ARBA00023015"/>
    </source>
</evidence>
<evidence type="ECO:0000256" key="3">
    <source>
        <dbReference type="ARBA" id="ARBA00023163"/>
    </source>
</evidence>
<keyword evidence="1" id="KW-0805">Transcription regulation</keyword>
<feature type="domain" description="HTH araC/xylS-type" evidence="4">
    <location>
        <begin position="228"/>
        <end position="326"/>
    </location>
</feature>
<dbReference type="PANTHER" id="PTHR47893">
    <property type="entry name" value="REGULATORY PROTEIN PCHR"/>
    <property type="match status" value="1"/>
</dbReference>
<dbReference type="AlphaFoldDB" id="A0A3E1YHC8"/>
<proteinExistence type="predicted"/>
<dbReference type="InterPro" id="IPR018060">
    <property type="entry name" value="HTH_AraC"/>
</dbReference>
<dbReference type="PANTHER" id="PTHR47893:SF1">
    <property type="entry name" value="REGULATORY PROTEIN PCHR"/>
    <property type="match status" value="1"/>
</dbReference>
<comment type="caution">
    <text evidence="5">The sequence shown here is derived from an EMBL/GenBank/DDBJ whole genome shotgun (WGS) entry which is preliminary data.</text>
</comment>
<dbReference type="PROSITE" id="PS01124">
    <property type="entry name" value="HTH_ARAC_FAMILY_2"/>
    <property type="match status" value="1"/>
</dbReference>
<evidence type="ECO:0000313" key="6">
    <source>
        <dbReference type="Proteomes" id="UP000260644"/>
    </source>
</evidence>
<dbReference type="Proteomes" id="UP000260644">
    <property type="component" value="Unassembled WGS sequence"/>
</dbReference>
<dbReference type="GO" id="GO:0043565">
    <property type="term" value="F:sequence-specific DNA binding"/>
    <property type="evidence" value="ECO:0007669"/>
    <property type="project" value="InterPro"/>
</dbReference>
<evidence type="ECO:0000313" key="5">
    <source>
        <dbReference type="EMBL" id="RFS26776.1"/>
    </source>
</evidence>